<dbReference type="AlphaFoldDB" id="A0AAD4CIU8"/>
<dbReference type="PANTHER" id="PTHR37981:SF1">
    <property type="entry name" value="SGNH HYDROLASE-TYPE ESTERASE DOMAIN-CONTAINING PROTEIN"/>
    <property type="match status" value="1"/>
</dbReference>
<gene>
    <name evidence="3" type="ORF">FE257_010379</name>
</gene>
<reference evidence="3" key="2">
    <citation type="submission" date="2020-02" db="EMBL/GenBank/DDBJ databases">
        <authorList>
            <person name="Gilchrist C.L.M."/>
            <person name="Chooi Y.-H."/>
        </authorList>
    </citation>
    <scope>NUCLEOTIDE SEQUENCE</scope>
    <source>
        <strain evidence="3">MST-FP2251</strain>
    </source>
</reference>
<dbReference type="SUPFAM" id="SSF52266">
    <property type="entry name" value="SGNH hydrolase"/>
    <property type="match status" value="1"/>
</dbReference>
<keyword evidence="4" id="KW-1185">Reference proteome</keyword>
<dbReference type="Pfam" id="PF18647">
    <property type="entry name" value="Fungal_lectin_2"/>
    <property type="match status" value="1"/>
</dbReference>
<dbReference type="CDD" id="cd01823">
    <property type="entry name" value="SEST_like"/>
    <property type="match status" value="1"/>
</dbReference>
<dbReference type="Proteomes" id="UP001194746">
    <property type="component" value="Unassembled WGS sequence"/>
</dbReference>
<dbReference type="Gene3D" id="3.40.50.1110">
    <property type="entry name" value="SGNH hydrolase"/>
    <property type="match status" value="1"/>
</dbReference>
<feature type="signal peptide" evidence="1">
    <location>
        <begin position="1"/>
        <end position="27"/>
    </location>
</feature>
<evidence type="ECO:0000259" key="2">
    <source>
        <dbReference type="Pfam" id="PF13472"/>
    </source>
</evidence>
<evidence type="ECO:0000313" key="4">
    <source>
        <dbReference type="Proteomes" id="UP001194746"/>
    </source>
</evidence>
<dbReference type="GO" id="GO:0016788">
    <property type="term" value="F:hydrolase activity, acting on ester bonds"/>
    <property type="evidence" value="ECO:0007669"/>
    <property type="project" value="InterPro"/>
</dbReference>
<keyword evidence="1" id="KW-0732">Signal</keyword>
<dbReference type="GO" id="GO:0006629">
    <property type="term" value="P:lipid metabolic process"/>
    <property type="evidence" value="ECO:0007669"/>
    <property type="project" value="TreeGrafter"/>
</dbReference>
<organism evidence="3 4">
    <name type="scientific">Aspergillus nanangensis</name>
    <dbReference type="NCBI Taxonomy" id="2582783"/>
    <lineage>
        <taxon>Eukaryota</taxon>
        <taxon>Fungi</taxon>
        <taxon>Dikarya</taxon>
        <taxon>Ascomycota</taxon>
        <taxon>Pezizomycotina</taxon>
        <taxon>Eurotiomycetes</taxon>
        <taxon>Eurotiomycetidae</taxon>
        <taxon>Eurotiales</taxon>
        <taxon>Aspergillaceae</taxon>
        <taxon>Aspergillus</taxon>
        <taxon>Aspergillus subgen. Circumdati</taxon>
    </lineage>
</organism>
<evidence type="ECO:0000313" key="3">
    <source>
        <dbReference type="EMBL" id="KAF9887251.1"/>
    </source>
</evidence>
<comment type="caution">
    <text evidence="3">The sequence shown here is derived from an EMBL/GenBank/DDBJ whole genome shotgun (WGS) entry which is preliminary data.</text>
</comment>
<reference evidence="3" key="1">
    <citation type="journal article" date="2019" name="Beilstein J. Org. Chem.">
        <title>Nanangenines: drimane sesquiterpenoids as the dominant metabolite cohort of a novel Australian fungus, Aspergillus nanangensis.</title>
        <authorList>
            <person name="Lacey H.J."/>
            <person name="Gilchrist C.L.M."/>
            <person name="Crombie A."/>
            <person name="Kalaitzis J.A."/>
            <person name="Vuong D."/>
            <person name="Rutledge P.J."/>
            <person name="Turner P."/>
            <person name="Pitt J.I."/>
            <person name="Lacey E."/>
            <person name="Chooi Y.H."/>
            <person name="Piggott A.M."/>
        </authorList>
    </citation>
    <scope>NUCLEOTIDE SEQUENCE</scope>
    <source>
        <strain evidence="3">MST-FP2251</strain>
    </source>
</reference>
<name>A0AAD4CIU8_ASPNN</name>
<dbReference type="PANTHER" id="PTHR37981">
    <property type="entry name" value="LIPASE 2"/>
    <property type="match status" value="1"/>
</dbReference>
<proteinExistence type="predicted"/>
<sequence>MLKPTNPMANMAWVLVVILLFVNSIGGYVVPSGGNDTFLNQTASIEGTSQDRSHDWRDMGWINRWGAIGDSYTAGIGAGQLWPNSLSVSIPRTSYHCSRYDESWVANLYRAFGPSAKYFEYRACSGARTAEILQQAKDLGNDMDLVVMSAGGNDLCLADIIKRCIFMPMLGGCDQVLVKAEGNIREILKWNVREILKELDSHMAKNSVVILVGYAQFFHLSPDCEKKHDFTWPRTGIISTHLTVDLRARFNSLVNDTNHIFKEIVREIQVANGYKYKIGYADWDEWPQLEEVQGQFCWPDTTGLVPDPTQPNLHFFKSKTAIGRNNELKFINGSLENGPLAVNGSVNASFEDFALTTEKRSGWHESIYKTLVDRTLNPLTDVLERLNIRAPPANRPPKCPSDDRWGLPVQLPDDIGKMFHPTIVGHRTIASSVLYAISVTRYSIHHGGKEPSGQFMCSVTPGTDSHASAWRHYVSPQILDGTYKIYCDQLNTYNTPDWHDSRGFFVGSPEEHTYSHWVTGDNIKLDREKCLESFKKLIYSCDTPHSDNPRNLKHGGVWDRGNLHYSLTPSPRYQRPWPLQGPTGKCQYQDTQFYTMFVIYGAGWATDDWGSSYKNAIDSCLRHYTSPVQLDNWHFEYNPQGDQYEWSAQFALRRYYHHACVREGHAAKMIGGSHGRCEKVSHLVGGIQDPFLIFADNNQTLNNTD</sequence>
<evidence type="ECO:0000256" key="1">
    <source>
        <dbReference type="SAM" id="SignalP"/>
    </source>
</evidence>
<accession>A0AAD4CIU8</accession>
<dbReference type="InterPro" id="IPR013830">
    <property type="entry name" value="SGNH_hydro"/>
</dbReference>
<dbReference type="Pfam" id="PF13472">
    <property type="entry name" value="Lipase_GDSL_2"/>
    <property type="match status" value="1"/>
</dbReference>
<dbReference type="EMBL" id="VCAU01000064">
    <property type="protein sequence ID" value="KAF9887251.1"/>
    <property type="molecule type" value="Genomic_DNA"/>
</dbReference>
<dbReference type="InterPro" id="IPR037460">
    <property type="entry name" value="SEST-like"/>
</dbReference>
<feature type="chain" id="PRO_5042127184" description="SGNH hydrolase-type esterase domain-containing protein" evidence="1">
    <location>
        <begin position="28"/>
        <end position="705"/>
    </location>
</feature>
<dbReference type="InterPro" id="IPR036514">
    <property type="entry name" value="SGNH_hydro_sf"/>
</dbReference>
<feature type="domain" description="SGNH hydrolase-type esterase" evidence="2">
    <location>
        <begin position="67"/>
        <end position="233"/>
    </location>
</feature>
<protein>
    <recommendedName>
        <fullName evidence="2">SGNH hydrolase-type esterase domain-containing protein</fullName>
    </recommendedName>
</protein>